<dbReference type="Proteomes" id="UP000728185">
    <property type="component" value="Unassembled WGS sequence"/>
</dbReference>
<feature type="compositionally biased region" description="Acidic residues" evidence="1">
    <location>
        <begin position="215"/>
        <end position="234"/>
    </location>
</feature>
<dbReference type="InterPro" id="IPR001283">
    <property type="entry name" value="CRISP-related"/>
</dbReference>
<dbReference type="InterPro" id="IPR035940">
    <property type="entry name" value="CAP_sf"/>
</dbReference>
<dbReference type="CDD" id="cd05380">
    <property type="entry name" value="CAP_euk"/>
    <property type="match status" value="1"/>
</dbReference>
<organism evidence="3 4">
    <name type="scientific">Fasciolopsis buskii</name>
    <dbReference type="NCBI Taxonomy" id="27845"/>
    <lineage>
        <taxon>Eukaryota</taxon>
        <taxon>Metazoa</taxon>
        <taxon>Spiralia</taxon>
        <taxon>Lophotrochozoa</taxon>
        <taxon>Platyhelminthes</taxon>
        <taxon>Trematoda</taxon>
        <taxon>Digenea</taxon>
        <taxon>Plagiorchiida</taxon>
        <taxon>Echinostomata</taxon>
        <taxon>Echinostomatoidea</taxon>
        <taxon>Fasciolidae</taxon>
        <taxon>Fasciolopsis</taxon>
    </lineage>
</organism>
<dbReference type="InterPro" id="IPR018244">
    <property type="entry name" value="Allrgn_V5/Tpx1_CS"/>
</dbReference>
<dbReference type="SUPFAM" id="SSF55797">
    <property type="entry name" value="PR-1-like"/>
    <property type="match status" value="1"/>
</dbReference>
<evidence type="ECO:0000313" key="3">
    <source>
        <dbReference type="EMBL" id="KAA0197020.1"/>
    </source>
</evidence>
<evidence type="ECO:0000256" key="1">
    <source>
        <dbReference type="SAM" id="MobiDB-lite"/>
    </source>
</evidence>
<gene>
    <name evidence="3" type="ORF">FBUS_04357</name>
</gene>
<accession>A0A8E0RYH6</accession>
<feature type="domain" description="SCP" evidence="2">
    <location>
        <begin position="48"/>
        <end position="198"/>
    </location>
</feature>
<evidence type="ECO:0000259" key="2">
    <source>
        <dbReference type="SMART" id="SM00198"/>
    </source>
</evidence>
<dbReference type="OrthoDB" id="674273at2759"/>
<name>A0A8E0RYH6_9TREM</name>
<dbReference type="SMART" id="SM00198">
    <property type="entry name" value="SCP"/>
    <property type="match status" value="1"/>
</dbReference>
<sequence>MTRFSGSSLVHTKPIHTANVMNCTLWCYGLVLLIRSAAVVRGVPSSTDELNTLMLQLHNSARQKLLACQLEGQPQAKSMPDLVYDQGIADKAQSWADNCTVGHDTYNDRKTDTFATVGQNFAGNTDFSSAFDSWFAEYPYYNFDANTCAASKTCGHYTQVVWAQTTHIGCAFTECPNTAQFPYGKSIVCNYGPAYVLSMFFVLRCAMPQMSPPNYDDDGGDDDDDDDDETTIIW</sequence>
<dbReference type="PANTHER" id="PTHR10334">
    <property type="entry name" value="CYSTEINE-RICH SECRETORY PROTEIN-RELATED"/>
    <property type="match status" value="1"/>
</dbReference>
<evidence type="ECO:0000313" key="4">
    <source>
        <dbReference type="Proteomes" id="UP000728185"/>
    </source>
</evidence>
<dbReference type="PRINTS" id="PR00837">
    <property type="entry name" value="V5TPXLIKE"/>
</dbReference>
<proteinExistence type="predicted"/>
<reference evidence="3" key="1">
    <citation type="submission" date="2019-05" db="EMBL/GenBank/DDBJ databases">
        <title>Annotation for the trematode Fasciolopsis buski.</title>
        <authorList>
            <person name="Choi Y.-J."/>
        </authorList>
    </citation>
    <scope>NUCLEOTIDE SEQUENCE</scope>
    <source>
        <strain evidence="3">HT</strain>
        <tissue evidence="3">Whole worm</tissue>
    </source>
</reference>
<dbReference type="GO" id="GO:0005576">
    <property type="term" value="C:extracellular region"/>
    <property type="evidence" value="ECO:0007669"/>
    <property type="project" value="InterPro"/>
</dbReference>
<feature type="region of interest" description="Disordered" evidence="1">
    <location>
        <begin position="213"/>
        <end position="234"/>
    </location>
</feature>
<dbReference type="EMBL" id="LUCM01002671">
    <property type="protein sequence ID" value="KAA0197020.1"/>
    <property type="molecule type" value="Genomic_DNA"/>
</dbReference>
<keyword evidence="4" id="KW-1185">Reference proteome</keyword>
<dbReference type="AlphaFoldDB" id="A0A8E0RYH6"/>
<dbReference type="Gene3D" id="3.40.33.10">
    <property type="entry name" value="CAP"/>
    <property type="match status" value="1"/>
</dbReference>
<protein>
    <submittedName>
        <fullName evidence="3">GLIPR1 protein 1</fullName>
    </submittedName>
</protein>
<dbReference type="Pfam" id="PF00188">
    <property type="entry name" value="CAP"/>
    <property type="match status" value="1"/>
</dbReference>
<dbReference type="PROSITE" id="PS01009">
    <property type="entry name" value="CRISP_1"/>
    <property type="match status" value="1"/>
</dbReference>
<dbReference type="InterPro" id="IPR014044">
    <property type="entry name" value="CAP_dom"/>
</dbReference>
<comment type="caution">
    <text evidence="3">The sequence shown here is derived from an EMBL/GenBank/DDBJ whole genome shotgun (WGS) entry which is preliminary data.</text>
</comment>